<evidence type="ECO:0000313" key="3">
    <source>
        <dbReference type="Proteomes" id="UP000823634"/>
    </source>
</evidence>
<dbReference type="EMBL" id="JADINA010000019">
    <property type="protein sequence ID" value="MBO8426212.1"/>
    <property type="molecule type" value="Genomic_DNA"/>
</dbReference>
<evidence type="ECO:0000259" key="1">
    <source>
        <dbReference type="Pfam" id="PF07693"/>
    </source>
</evidence>
<dbReference type="InterPro" id="IPR011646">
    <property type="entry name" value="KAP_P-loop"/>
</dbReference>
<feature type="domain" description="KAP NTPase" evidence="1">
    <location>
        <begin position="23"/>
        <end position="75"/>
    </location>
</feature>
<organism evidence="2 3">
    <name type="scientific">Candidatus Alloenteromonas pullistercoris</name>
    <dbReference type="NCBI Taxonomy" id="2840785"/>
    <lineage>
        <taxon>Bacteria</taxon>
        <taxon>Bacillati</taxon>
        <taxon>Bacillota</taxon>
        <taxon>Bacillota incertae sedis</taxon>
        <taxon>Candidatus Alloenteromonas</taxon>
    </lineage>
</organism>
<dbReference type="Proteomes" id="UP000823634">
    <property type="component" value="Unassembled WGS sequence"/>
</dbReference>
<dbReference type="Pfam" id="PF07693">
    <property type="entry name" value="KAP_NTPase"/>
    <property type="match status" value="1"/>
</dbReference>
<keyword evidence="2" id="KW-0547">Nucleotide-binding</keyword>
<dbReference type="AlphaFoldDB" id="A0A9D9DEQ6"/>
<dbReference type="SUPFAM" id="SSF52540">
    <property type="entry name" value="P-loop containing nucleoside triphosphate hydrolases"/>
    <property type="match status" value="1"/>
</dbReference>
<proteinExistence type="predicted"/>
<name>A0A9D9DEQ6_9FIRM</name>
<sequence length="344" mass="39004">MDNKGFTLTFGKMPSNYIERGDVAEKIKDMLSFDYPLSHSVVITGVRGSGKTVLLTKVAKMMSAMKEWIVIDVNPNREVLSQVAAGLYESKRIKQIYLKSSISLSFKGFGITIEGKQKASNIETVVAKLLDIAVKKGLKVLITLDEAANNPHIRSFLHDYQALLRDDYPLYLLMTGLNENVFSLKNSKSLTFLYRCPKIELGPLDLTLIKEEYEKAFNGIGEQEAADLSNLTKGYAFAYQVVGILYAKYRDLNKMIGEFDQYMSLFVYDKIWESLPENERKVLFAFSKENEGTASLRQKAGLGQKEFSVYRDRLLRRGLLDGSKRGQLSFVLPRFFAFVARQID</sequence>
<comment type="caution">
    <text evidence="2">The sequence shown here is derived from an EMBL/GenBank/DDBJ whole genome shotgun (WGS) entry which is preliminary data.</text>
</comment>
<gene>
    <name evidence="2" type="ORF">IAC61_02695</name>
</gene>
<accession>A0A9D9DEQ6</accession>
<dbReference type="InterPro" id="IPR027417">
    <property type="entry name" value="P-loop_NTPase"/>
</dbReference>
<evidence type="ECO:0000313" key="2">
    <source>
        <dbReference type="EMBL" id="MBO8426212.1"/>
    </source>
</evidence>
<dbReference type="Gene3D" id="3.40.50.300">
    <property type="entry name" value="P-loop containing nucleotide triphosphate hydrolases"/>
    <property type="match status" value="1"/>
</dbReference>
<dbReference type="GO" id="GO:0005524">
    <property type="term" value="F:ATP binding"/>
    <property type="evidence" value="ECO:0007669"/>
    <property type="project" value="UniProtKB-KW"/>
</dbReference>
<keyword evidence="2" id="KW-0067">ATP-binding</keyword>
<reference evidence="2" key="1">
    <citation type="submission" date="2020-10" db="EMBL/GenBank/DDBJ databases">
        <authorList>
            <person name="Gilroy R."/>
        </authorList>
    </citation>
    <scope>NUCLEOTIDE SEQUENCE</scope>
    <source>
        <strain evidence="2">17113</strain>
    </source>
</reference>
<reference evidence="2" key="2">
    <citation type="journal article" date="2021" name="PeerJ">
        <title>Extensive microbial diversity within the chicken gut microbiome revealed by metagenomics and culture.</title>
        <authorList>
            <person name="Gilroy R."/>
            <person name="Ravi A."/>
            <person name="Getino M."/>
            <person name="Pursley I."/>
            <person name="Horton D.L."/>
            <person name="Alikhan N.F."/>
            <person name="Baker D."/>
            <person name="Gharbi K."/>
            <person name="Hall N."/>
            <person name="Watson M."/>
            <person name="Adriaenssens E.M."/>
            <person name="Foster-Nyarko E."/>
            <person name="Jarju S."/>
            <person name="Secka A."/>
            <person name="Antonio M."/>
            <person name="Oren A."/>
            <person name="Chaudhuri R.R."/>
            <person name="La Ragione R."/>
            <person name="Hildebrand F."/>
            <person name="Pallen M.J."/>
        </authorList>
    </citation>
    <scope>NUCLEOTIDE SEQUENCE</scope>
    <source>
        <strain evidence="2">17113</strain>
    </source>
</reference>
<protein>
    <submittedName>
        <fullName evidence="2">ATP-binding protein</fullName>
    </submittedName>
</protein>